<feature type="domain" description="Condensin II complex subunit H2 middle" evidence="10">
    <location>
        <begin position="147"/>
        <end position="265"/>
    </location>
</feature>
<evidence type="ECO:0000256" key="6">
    <source>
        <dbReference type="ARBA" id="ARBA00030479"/>
    </source>
</evidence>
<accession>A0A6P7Z8P2</accession>
<evidence type="ECO:0000256" key="3">
    <source>
        <dbReference type="ARBA" id="ARBA00016903"/>
    </source>
</evidence>
<gene>
    <name evidence="12" type="primary">NCAPH2</name>
</gene>
<dbReference type="Pfam" id="PF06278">
    <property type="entry name" value="CNDH2_N"/>
    <property type="match status" value="1"/>
</dbReference>
<dbReference type="OrthoDB" id="10038475at2759"/>
<comment type="subcellular location">
    <subcellularLocation>
        <location evidence="1">Nucleus</location>
    </subcellularLocation>
</comment>
<dbReference type="PANTHER" id="PTHR14324:SF3">
    <property type="entry name" value="CONDENSIN-2 COMPLEX SUBUNIT H2"/>
    <property type="match status" value="1"/>
</dbReference>
<feature type="domain" description="Condensin-2 complex subunit H2 C-terminal" evidence="9">
    <location>
        <begin position="500"/>
        <end position="628"/>
    </location>
</feature>
<dbReference type="PANTHER" id="PTHR14324">
    <property type="entry name" value="CONDENSIN-2 COMPLEX SUBUNIT H2"/>
    <property type="match status" value="1"/>
</dbReference>
<keyword evidence="5" id="KW-0539">Nucleus</keyword>
<name>A0A6P7Z8P2_9AMPH</name>
<dbReference type="Pfam" id="PF16869">
    <property type="entry name" value="CNDH2_M"/>
    <property type="match status" value="1"/>
</dbReference>
<dbReference type="GO" id="GO:0005634">
    <property type="term" value="C:nucleus"/>
    <property type="evidence" value="ECO:0007669"/>
    <property type="project" value="UniProtKB-SubCell"/>
</dbReference>
<dbReference type="InterPro" id="IPR031719">
    <property type="entry name" value="H2_M"/>
</dbReference>
<evidence type="ECO:0000259" key="8">
    <source>
        <dbReference type="Pfam" id="PF06278"/>
    </source>
</evidence>
<feature type="region of interest" description="Disordered" evidence="7">
    <location>
        <begin position="247"/>
        <end position="280"/>
    </location>
</feature>
<evidence type="ECO:0000256" key="5">
    <source>
        <dbReference type="ARBA" id="ARBA00023242"/>
    </source>
</evidence>
<organism evidence="11 12">
    <name type="scientific">Microcaecilia unicolor</name>
    <dbReference type="NCBI Taxonomy" id="1415580"/>
    <lineage>
        <taxon>Eukaryota</taxon>
        <taxon>Metazoa</taxon>
        <taxon>Chordata</taxon>
        <taxon>Craniata</taxon>
        <taxon>Vertebrata</taxon>
        <taxon>Euteleostomi</taxon>
        <taxon>Amphibia</taxon>
        <taxon>Gymnophiona</taxon>
        <taxon>Siphonopidae</taxon>
        <taxon>Microcaecilia</taxon>
    </lineage>
</organism>
<evidence type="ECO:0000259" key="10">
    <source>
        <dbReference type="Pfam" id="PF16869"/>
    </source>
</evidence>
<sequence>MEDVESRYMHLLQPIRDLTKNWEVDVAAQLGEYLEELDQICISFDGGRTTMNFAEAALLIQGSACIYSKKVEYLYSLVYQALDFISNKKRDRQLPSIGVDGLDQDATSLNRQEEEKFLDLDDIQDSSKSNVDMRKEQTPNVVNIVPLTPMALVPPEEMEKKNNPLCSRKGEILASRKDFRMNTCTPHVSGVFVLEVAEMSPTQFFLRQNWREVNQNVTELQNEGLQDDNGNLLMETSICQAPTPVLNFSEDGAPTPNCDDQDDDDGGGGGGGDFLPCSENHETDAEMDMVTREHIERQKALPEEKAYMLRERMRTPGSAAKVKEFLDPWRSLDPFESTEDKPFKKGKHFVVPRSIGDDTGNKRKRRYPTKLQDFMAWFSVAYHDGEDTRKSRRKGPTFADMEILYWKHIKERTAAQKQLQKRMGAQFMKGVLELQQVEWENAEDQLPGVEEERAGDYLDHDGLADNFSDHEDLALDVPPCLMEDPVLGDLEPGHMPEKSSYEDLVRKNVELFIANSQKYAQETVLSLRVRDWEDKMGPQLQEQEERGAFDIHDYGDRLVAGYGSVGEWRTFASLMAGKQAYEVCRYMLASLQLANDYTVEISQKPGLYESVDTMALRLLSRQCAHERFKTYAAPSISDK</sequence>
<evidence type="ECO:0000256" key="7">
    <source>
        <dbReference type="SAM" id="MobiDB-lite"/>
    </source>
</evidence>
<feature type="domain" description="Condensin II complex subunit H2 N-terminal" evidence="8">
    <location>
        <begin position="6"/>
        <end position="123"/>
    </location>
</feature>
<keyword evidence="11" id="KW-1185">Reference proteome</keyword>
<comment type="similarity">
    <text evidence="2">Belongs to the CND2 H2 (condensin-2 subunit 2) family.</text>
</comment>
<evidence type="ECO:0000256" key="4">
    <source>
        <dbReference type="ARBA" id="ARBA00023067"/>
    </source>
</evidence>
<dbReference type="InterPro" id="IPR031739">
    <property type="entry name" value="Ncaph2"/>
</dbReference>
<evidence type="ECO:0000256" key="2">
    <source>
        <dbReference type="ARBA" id="ARBA00007844"/>
    </source>
</evidence>
<dbReference type="InParanoid" id="A0A6P7Z8P2"/>
<dbReference type="InterPro" id="IPR031737">
    <property type="entry name" value="CNDH2_C"/>
</dbReference>
<dbReference type="GO" id="GO:0003682">
    <property type="term" value="F:chromatin binding"/>
    <property type="evidence" value="ECO:0007669"/>
    <property type="project" value="TreeGrafter"/>
</dbReference>
<dbReference type="GO" id="GO:0010032">
    <property type="term" value="P:meiotic chromosome condensation"/>
    <property type="evidence" value="ECO:0007669"/>
    <property type="project" value="TreeGrafter"/>
</dbReference>
<evidence type="ECO:0000313" key="11">
    <source>
        <dbReference type="Proteomes" id="UP000515156"/>
    </source>
</evidence>
<evidence type="ECO:0000313" key="12">
    <source>
        <dbReference type="RefSeq" id="XP_030072971.1"/>
    </source>
</evidence>
<dbReference type="GO" id="GO:0051306">
    <property type="term" value="P:mitotic sister chromatid separation"/>
    <property type="evidence" value="ECO:0007669"/>
    <property type="project" value="TreeGrafter"/>
</dbReference>
<dbReference type="GO" id="GO:0000796">
    <property type="term" value="C:condensin complex"/>
    <property type="evidence" value="ECO:0007669"/>
    <property type="project" value="TreeGrafter"/>
</dbReference>
<proteinExistence type="inferred from homology"/>
<dbReference type="KEGG" id="muo:115479266"/>
<evidence type="ECO:0000256" key="1">
    <source>
        <dbReference type="ARBA" id="ARBA00004123"/>
    </source>
</evidence>
<dbReference type="AlphaFoldDB" id="A0A6P7Z8P2"/>
<dbReference type="FunCoup" id="A0A6P7Z8P2">
    <property type="interactions" value="2625"/>
</dbReference>
<dbReference type="RefSeq" id="XP_030072971.1">
    <property type="nucleotide sequence ID" value="XM_030217111.1"/>
</dbReference>
<dbReference type="Proteomes" id="UP000515156">
    <property type="component" value="Chromosome 10"/>
</dbReference>
<dbReference type="InterPro" id="IPR009378">
    <property type="entry name" value="H2_N"/>
</dbReference>
<dbReference type="GeneID" id="115479266"/>
<dbReference type="Pfam" id="PF16858">
    <property type="entry name" value="CNDH2_C"/>
    <property type="match status" value="1"/>
</dbReference>
<dbReference type="CTD" id="29781"/>
<evidence type="ECO:0000259" key="9">
    <source>
        <dbReference type="Pfam" id="PF16858"/>
    </source>
</evidence>
<keyword evidence="4" id="KW-0226">DNA condensation</keyword>
<reference evidence="12" key="1">
    <citation type="submission" date="2025-08" db="UniProtKB">
        <authorList>
            <consortium name="RefSeq"/>
        </authorList>
    </citation>
    <scope>IDENTIFICATION</scope>
</reference>
<protein>
    <recommendedName>
        <fullName evidence="3">Condensin-2 complex subunit H2</fullName>
    </recommendedName>
    <alternativeName>
        <fullName evidence="6">Non-SMC condensin II complex subunit H2</fullName>
    </alternativeName>
</protein>